<dbReference type="Gene3D" id="2.40.50.100">
    <property type="match status" value="1"/>
</dbReference>
<organism evidence="13 14">
    <name type="scientific">Aquicella lusitana</name>
    <dbReference type="NCBI Taxonomy" id="254246"/>
    <lineage>
        <taxon>Bacteria</taxon>
        <taxon>Pseudomonadati</taxon>
        <taxon>Pseudomonadota</taxon>
        <taxon>Gammaproteobacteria</taxon>
        <taxon>Legionellales</taxon>
        <taxon>Coxiellaceae</taxon>
        <taxon>Aquicella</taxon>
    </lineage>
</organism>
<dbReference type="InterPro" id="IPR036625">
    <property type="entry name" value="E3-bd_dom_sf"/>
</dbReference>
<dbReference type="Pfam" id="PF02817">
    <property type="entry name" value="E3_binding"/>
    <property type="match status" value="1"/>
</dbReference>
<dbReference type="GO" id="GO:0045254">
    <property type="term" value="C:pyruvate dehydrogenase complex"/>
    <property type="evidence" value="ECO:0007669"/>
    <property type="project" value="UniProtKB-UniRule"/>
</dbReference>
<evidence type="ECO:0000256" key="10">
    <source>
        <dbReference type="SAM" id="MobiDB-lite"/>
    </source>
</evidence>
<gene>
    <name evidence="13" type="ORF">C8D86_1328</name>
</gene>
<evidence type="ECO:0000256" key="4">
    <source>
        <dbReference type="ARBA" id="ARBA00022737"/>
    </source>
</evidence>
<dbReference type="InterPro" id="IPR003016">
    <property type="entry name" value="2-oxoA_DH_lipoyl-BS"/>
</dbReference>
<feature type="region of interest" description="Disordered" evidence="10">
    <location>
        <begin position="88"/>
        <end position="152"/>
    </location>
</feature>
<name>A0A370G6G1_9COXI</name>
<sequence length="446" mass="47787">MNGGIPLAQLKNITVPDLGGATDVTVIEVLVKPGDKIEKDTSIVTLESDKATLDVPSTDAGVVKEVKIKVGDKVSSDAVILTLETSGAAAKAEEKKPTDAKPEVEKEKAKAPESKEEKKPAVSAAEDVAEEASTSEESKVLTGTVQSTSDVHAGPGVRQLARELGVNLTLISGSGPKQRILKEDVQAYVKAQLSQVQGGTSLSLPAMPAIDFSKFGPVESQALSRIKKISGKNLQRNWMMIPHVTQFGEADITTLEKFRQTKKNELEKQNIKLTPLVFIMKAVVASLKAFPHFNASLDAASENLVMKKYFNLGVAVDTPDGLVVPVIRDVDKKGLSDLAKELADVSEKARKKQLTPGDMQGGCFSISSLGGIGGTAFTPIINYPEVAILGVSKSSYKPVYQDGEFVPRLMLPLSLSYDHRVIDGADGARFMVHLTNMLSDIRNLLL</sequence>
<dbReference type="GO" id="GO:0004742">
    <property type="term" value="F:dihydrolipoyllysine-residue acetyltransferase activity"/>
    <property type="evidence" value="ECO:0007669"/>
    <property type="project" value="UniProtKB-UniRule"/>
</dbReference>
<dbReference type="InterPro" id="IPR011053">
    <property type="entry name" value="Single_hybrid_motif"/>
</dbReference>
<evidence type="ECO:0000256" key="7">
    <source>
        <dbReference type="ARBA" id="ARBA00025211"/>
    </source>
</evidence>
<dbReference type="Pfam" id="PF00364">
    <property type="entry name" value="Biotin_lipoyl"/>
    <property type="match status" value="1"/>
</dbReference>
<dbReference type="GO" id="GO:0005737">
    <property type="term" value="C:cytoplasm"/>
    <property type="evidence" value="ECO:0007669"/>
    <property type="project" value="TreeGrafter"/>
</dbReference>
<keyword evidence="4" id="KW-0677">Repeat</keyword>
<dbReference type="InterPro" id="IPR006256">
    <property type="entry name" value="AcTrfase_Pyrv_DH_cplx"/>
</dbReference>
<proteinExistence type="inferred from homology"/>
<keyword evidence="6 9" id="KW-0012">Acyltransferase</keyword>
<keyword evidence="14" id="KW-1185">Reference proteome</keyword>
<accession>A0A370G6G1</accession>
<evidence type="ECO:0000256" key="3">
    <source>
        <dbReference type="ARBA" id="ARBA00022679"/>
    </source>
</evidence>
<feature type="compositionally biased region" description="Polar residues" evidence="10">
    <location>
        <begin position="141"/>
        <end position="150"/>
    </location>
</feature>
<dbReference type="FunFam" id="3.30.559.10:FF:000004">
    <property type="entry name" value="Acetyltransferase component of pyruvate dehydrogenase complex"/>
    <property type="match status" value="1"/>
</dbReference>
<dbReference type="InterPro" id="IPR004167">
    <property type="entry name" value="PSBD"/>
</dbReference>
<dbReference type="Pfam" id="PF00198">
    <property type="entry name" value="2-oxoacid_dh"/>
    <property type="match status" value="1"/>
</dbReference>
<dbReference type="PROSITE" id="PS51826">
    <property type="entry name" value="PSBD"/>
    <property type="match status" value="1"/>
</dbReference>
<feature type="domain" description="Lipoyl-binding" evidence="11">
    <location>
        <begin position="10"/>
        <end position="84"/>
    </location>
</feature>
<dbReference type="GO" id="GO:0031405">
    <property type="term" value="F:lipoic acid binding"/>
    <property type="evidence" value="ECO:0007669"/>
    <property type="project" value="TreeGrafter"/>
</dbReference>
<evidence type="ECO:0000256" key="9">
    <source>
        <dbReference type="RuleBase" id="RU361137"/>
    </source>
</evidence>
<dbReference type="Gene3D" id="4.10.320.10">
    <property type="entry name" value="E3-binding domain"/>
    <property type="match status" value="1"/>
</dbReference>
<dbReference type="InterPro" id="IPR050743">
    <property type="entry name" value="2-oxoacid_DH_E2_comp"/>
</dbReference>
<dbReference type="FunFam" id="2.40.50.100:FF:000009">
    <property type="entry name" value="Acetyltransferase component of pyruvate dehydrogenase complex"/>
    <property type="match status" value="1"/>
</dbReference>
<keyword evidence="3 9" id="KW-0808">Transferase</keyword>
<evidence type="ECO:0000256" key="5">
    <source>
        <dbReference type="ARBA" id="ARBA00022823"/>
    </source>
</evidence>
<dbReference type="SUPFAM" id="SSF47005">
    <property type="entry name" value="Peripheral subunit-binding domain of 2-oxo acid dehydrogenase complex"/>
    <property type="match status" value="1"/>
</dbReference>
<dbReference type="GO" id="GO:0006086">
    <property type="term" value="P:pyruvate decarboxylation to acetyl-CoA"/>
    <property type="evidence" value="ECO:0007669"/>
    <property type="project" value="UniProtKB-UniRule"/>
</dbReference>
<dbReference type="Gene3D" id="3.30.559.10">
    <property type="entry name" value="Chloramphenicol acetyltransferase-like domain"/>
    <property type="match status" value="1"/>
</dbReference>
<dbReference type="InterPro" id="IPR023213">
    <property type="entry name" value="CAT-like_dom_sf"/>
</dbReference>
<comment type="catalytic activity">
    <reaction evidence="8 9">
        <text>N(6)-[(R)-dihydrolipoyl]-L-lysyl-[protein] + acetyl-CoA = N(6)-[(R)-S(8)-acetyldihydrolipoyl]-L-lysyl-[protein] + CoA</text>
        <dbReference type="Rhea" id="RHEA:17017"/>
        <dbReference type="Rhea" id="RHEA-COMP:10475"/>
        <dbReference type="Rhea" id="RHEA-COMP:10478"/>
        <dbReference type="ChEBI" id="CHEBI:57287"/>
        <dbReference type="ChEBI" id="CHEBI:57288"/>
        <dbReference type="ChEBI" id="CHEBI:83100"/>
        <dbReference type="ChEBI" id="CHEBI:83111"/>
        <dbReference type="EC" id="2.3.1.12"/>
    </reaction>
</comment>
<dbReference type="OrthoDB" id="9805770at2"/>
<dbReference type="NCBIfam" id="TIGR01348">
    <property type="entry name" value="PDHac_trf_long"/>
    <property type="match status" value="1"/>
</dbReference>
<evidence type="ECO:0000256" key="8">
    <source>
        <dbReference type="ARBA" id="ARBA00048370"/>
    </source>
</evidence>
<dbReference type="PANTHER" id="PTHR43178:SF2">
    <property type="entry name" value="DIHYDROLIPOYLLYSINE-RESIDUE ACETYLTRANSFERASE COMPONENT OF PYRUVATE DEHYDROGENASE COMPLEX"/>
    <property type="match status" value="1"/>
</dbReference>
<dbReference type="InterPro" id="IPR000089">
    <property type="entry name" value="Biotin_lipoyl"/>
</dbReference>
<comment type="cofactor">
    <cofactor evidence="9">
        <name>(R)-lipoate</name>
        <dbReference type="ChEBI" id="CHEBI:83088"/>
    </cofactor>
    <text evidence="9">Binds 1 lipoyl cofactor covalently.</text>
</comment>
<dbReference type="PANTHER" id="PTHR43178">
    <property type="entry name" value="DIHYDROLIPOAMIDE ACETYLTRANSFERASE COMPONENT OF PYRUVATE DEHYDROGENASE COMPLEX"/>
    <property type="match status" value="1"/>
</dbReference>
<evidence type="ECO:0000313" key="14">
    <source>
        <dbReference type="Proteomes" id="UP000254720"/>
    </source>
</evidence>
<dbReference type="SUPFAM" id="SSF51230">
    <property type="entry name" value="Single hybrid motif"/>
    <property type="match status" value="1"/>
</dbReference>
<evidence type="ECO:0000259" key="12">
    <source>
        <dbReference type="PROSITE" id="PS51826"/>
    </source>
</evidence>
<evidence type="ECO:0000256" key="1">
    <source>
        <dbReference type="ARBA" id="ARBA00007317"/>
    </source>
</evidence>
<evidence type="ECO:0000256" key="6">
    <source>
        <dbReference type="ARBA" id="ARBA00023315"/>
    </source>
</evidence>
<dbReference type="AlphaFoldDB" id="A0A370G6G1"/>
<dbReference type="EC" id="2.3.1.12" evidence="9"/>
<comment type="subunit">
    <text evidence="2 9">Forms a 24-polypeptide structural core with octahedral symmetry.</text>
</comment>
<feature type="domain" description="Peripheral subunit-binding (PSBD)" evidence="12">
    <location>
        <begin position="152"/>
        <end position="189"/>
    </location>
</feature>
<dbReference type="SUPFAM" id="SSF52777">
    <property type="entry name" value="CoA-dependent acyltransferases"/>
    <property type="match status" value="1"/>
</dbReference>
<dbReference type="InterPro" id="IPR001078">
    <property type="entry name" value="2-oxoacid_DH_actylTfrase"/>
</dbReference>
<reference evidence="13 14" key="1">
    <citation type="submission" date="2018-07" db="EMBL/GenBank/DDBJ databases">
        <title>Genomic Encyclopedia of Type Strains, Phase IV (KMG-IV): sequencing the most valuable type-strain genomes for metagenomic binning, comparative biology and taxonomic classification.</title>
        <authorList>
            <person name="Goeker M."/>
        </authorList>
    </citation>
    <scope>NUCLEOTIDE SEQUENCE [LARGE SCALE GENOMIC DNA]</scope>
    <source>
        <strain evidence="13 14">DSM 16500</strain>
    </source>
</reference>
<evidence type="ECO:0000256" key="2">
    <source>
        <dbReference type="ARBA" id="ARBA00011484"/>
    </source>
</evidence>
<comment type="caution">
    <text evidence="13">The sequence shown here is derived from an EMBL/GenBank/DDBJ whole genome shotgun (WGS) entry which is preliminary data.</text>
</comment>
<dbReference type="CDD" id="cd06849">
    <property type="entry name" value="lipoyl_domain"/>
    <property type="match status" value="1"/>
</dbReference>
<keyword evidence="5 9" id="KW-0450">Lipoyl</keyword>
<dbReference type="Proteomes" id="UP000254720">
    <property type="component" value="Unassembled WGS sequence"/>
</dbReference>
<dbReference type="PROSITE" id="PS00189">
    <property type="entry name" value="LIPOYL"/>
    <property type="match status" value="1"/>
</dbReference>
<dbReference type="EMBL" id="QQAX01000032">
    <property type="protein sequence ID" value="RDI38449.1"/>
    <property type="molecule type" value="Genomic_DNA"/>
</dbReference>
<comment type="function">
    <text evidence="7">The pyruvate dehydrogenase complex catalyzes the overall conversion of pyruvate to acetyl-CoA and CO(2). It contains multiple copies of three enzymatic components: pyruvate dehydrogenase (E1), dihydrolipoamide acetyltransferase (E2) and lipoamide dehydrogenase (E3).</text>
</comment>
<evidence type="ECO:0000313" key="13">
    <source>
        <dbReference type="EMBL" id="RDI38449.1"/>
    </source>
</evidence>
<comment type="similarity">
    <text evidence="1 9">Belongs to the 2-oxoacid dehydrogenase family.</text>
</comment>
<protein>
    <recommendedName>
        <fullName evidence="9">Acetyltransferase component of pyruvate dehydrogenase complex</fullName>
        <ecNumber evidence="9">2.3.1.12</ecNumber>
    </recommendedName>
</protein>
<dbReference type="PROSITE" id="PS50968">
    <property type="entry name" value="BIOTINYL_LIPOYL"/>
    <property type="match status" value="1"/>
</dbReference>
<keyword evidence="13" id="KW-0670">Pyruvate</keyword>
<evidence type="ECO:0000259" key="11">
    <source>
        <dbReference type="PROSITE" id="PS50968"/>
    </source>
</evidence>
<feature type="compositionally biased region" description="Basic and acidic residues" evidence="10">
    <location>
        <begin position="91"/>
        <end position="120"/>
    </location>
</feature>